<evidence type="ECO:0000313" key="1">
    <source>
        <dbReference type="EMBL" id="VDN91547.1"/>
    </source>
</evidence>
<dbReference type="WBParaSite" id="BPAG_0001039901-mRNA-1">
    <property type="protein sequence ID" value="BPAG_0001039901-mRNA-1"/>
    <property type="gene ID" value="BPAG_0001039901"/>
</dbReference>
<evidence type="ECO:0000313" key="2">
    <source>
        <dbReference type="Proteomes" id="UP000278627"/>
    </source>
</evidence>
<dbReference type="Proteomes" id="UP000278627">
    <property type="component" value="Unassembled WGS sequence"/>
</dbReference>
<dbReference type="AlphaFoldDB" id="A0A0N4TPD3"/>
<dbReference type="EMBL" id="UZAD01013184">
    <property type="protein sequence ID" value="VDN91547.1"/>
    <property type="molecule type" value="Genomic_DNA"/>
</dbReference>
<gene>
    <name evidence="1" type="ORF">BPAG_LOCUS10361</name>
</gene>
<protein>
    <submittedName>
        <fullName evidence="3">ABC transporter ATP-binding protein</fullName>
    </submittedName>
</protein>
<evidence type="ECO:0000313" key="3">
    <source>
        <dbReference type="WBParaSite" id="BPAG_0001039901-mRNA-1"/>
    </source>
</evidence>
<reference evidence="3" key="1">
    <citation type="submission" date="2017-02" db="UniProtKB">
        <authorList>
            <consortium name="WormBaseParasite"/>
        </authorList>
    </citation>
    <scope>IDENTIFICATION</scope>
</reference>
<proteinExistence type="predicted"/>
<accession>A0A0N4TPD3</accession>
<organism evidence="3">
    <name type="scientific">Brugia pahangi</name>
    <name type="common">Filarial nematode worm</name>
    <dbReference type="NCBI Taxonomy" id="6280"/>
    <lineage>
        <taxon>Eukaryota</taxon>
        <taxon>Metazoa</taxon>
        <taxon>Ecdysozoa</taxon>
        <taxon>Nematoda</taxon>
        <taxon>Chromadorea</taxon>
        <taxon>Rhabditida</taxon>
        <taxon>Spirurina</taxon>
        <taxon>Spiruromorpha</taxon>
        <taxon>Filarioidea</taxon>
        <taxon>Onchocercidae</taxon>
        <taxon>Brugia</taxon>
    </lineage>
</organism>
<name>A0A0N4TPD3_BRUPA</name>
<reference evidence="1 2" key="2">
    <citation type="submission" date="2018-11" db="EMBL/GenBank/DDBJ databases">
        <authorList>
            <consortium name="Pathogen Informatics"/>
        </authorList>
    </citation>
    <scope>NUCLEOTIDE SEQUENCE [LARGE SCALE GENOMIC DNA]</scope>
</reference>
<keyword evidence="2" id="KW-1185">Reference proteome</keyword>
<sequence>MGTRNDDAVTLQGDSSEKASRDFTLNLISQGFELHDAPAVEVNYIMC</sequence>